<dbReference type="GO" id="GO:0070006">
    <property type="term" value="F:metalloaminopeptidase activity"/>
    <property type="evidence" value="ECO:0007669"/>
    <property type="project" value="UniProtKB-UniRule"/>
</dbReference>
<evidence type="ECO:0000256" key="12">
    <source>
        <dbReference type="RuleBase" id="RU003653"/>
    </source>
</evidence>
<reference evidence="16" key="1">
    <citation type="journal article" date="2015" name="PLoS Genet.">
        <title>Genome Sequence and Transcriptome Analyses of Chrysochromulina tobin: Metabolic Tools for Enhanced Algal Fitness in the Prominent Order Prymnesiales (Haptophyceae).</title>
        <authorList>
            <person name="Hovde B.T."/>
            <person name="Deodato C.R."/>
            <person name="Hunsperger H.M."/>
            <person name="Ryken S.A."/>
            <person name="Yost W."/>
            <person name="Jha R.K."/>
            <person name="Patterson J."/>
            <person name="Monnat R.J. Jr."/>
            <person name="Barlow S.B."/>
            <person name="Starkenburg S.R."/>
            <person name="Cattolico R.A."/>
        </authorList>
    </citation>
    <scope>NUCLEOTIDE SEQUENCE</scope>
    <source>
        <strain evidence="16">CCMP291</strain>
    </source>
</reference>
<dbReference type="SUPFAM" id="SSF46785">
    <property type="entry name" value="Winged helix' DNA-binding domain"/>
    <property type="match status" value="1"/>
</dbReference>
<evidence type="ECO:0000256" key="10">
    <source>
        <dbReference type="ARBA" id="ARBA00022801"/>
    </source>
</evidence>
<sequence length="501" mass="54328">MADTTKPEEEEPIDEDVEDGDAAAEGADDKDGAAAPSAAADEDDADADGVAEGGEAGGEAMSASKKKREKAKAAAARKKAAATEAGGEAVAATGGGPAGKVKIYSANETQWSSIIRGIQPWGPYPTPEPDGQPQQHGGEWGLTIPVLQQFPSGNVPHGMEVPYHGDDGRRRTSDAELRELERLHSISYSEIRTAAECHRQVRKHMQSVIKPGMLMTDICEQLENLNRTLVQENGLQAGIAFPTGCSINHVAAHWTPNSGDKTVLQYGDVCKIDFGTHVNGRIIDSAWTVHFDPQFDLLAEAARESTKAGVAAAGIDVRLCDVGAACQEVMESYEVEINGKTYPVKSIRNLNGHSIGPYQIHAGKSVPIVKGGENSTKMEEGELFAIETFGSTGKGYVKEDLECSHYMKNFDVGHIPLRLPKAKQLLQFINKNFDTLAFCRRWIDRAGEEKYLLALRNLCDVGIVQPYPPLVDIKGSYTVQYEHTILLRPTQKEILSKGDDY</sequence>
<evidence type="ECO:0000256" key="9">
    <source>
        <dbReference type="ARBA" id="ARBA00022723"/>
    </source>
</evidence>
<dbReference type="FunFam" id="1.10.10.10:FF:000106">
    <property type="entry name" value="Methionine aminopeptidase 2"/>
    <property type="match status" value="1"/>
</dbReference>
<keyword evidence="6 11" id="KW-0031">Aminopeptidase</keyword>
<dbReference type="PROSITE" id="PS01202">
    <property type="entry name" value="MAP_2"/>
    <property type="match status" value="1"/>
</dbReference>
<evidence type="ECO:0000256" key="8">
    <source>
        <dbReference type="ARBA" id="ARBA00022670"/>
    </source>
</evidence>
<feature type="binding site" evidence="11">
    <location>
        <position position="387"/>
    </location>
    <ligand>
        <name>a divalent metal cation</name>
        <dbReference type="ChEBI" id="CHEBI:60240"/>
        <label>2</label>
        <note>catalytic</note>
    </ligand>
</feature>
<comment type="similarity">
    <text evidence="11">Belongs to the peptidase M24A family. Methionine aminopeptidase eukaryotic type 2 subfamily.</text>
</comment>
<evidence type="ECO:0000256" key="3">
    <source>
        <dbReference type="ARBA" id="ARBA00001947"/>
    </source>
</evidence>
<organism evidence="15 16">
    <name type="scientific">Chrysochromulina tobinii</name>
    <dbReference type="NCBI Taxonomy" id="1460289"/>
    <lineage>
        <taxon>Eukaryota</taxon>
        <taxon>Haptista</taxon>
        <taxon>Haptophyta</taxon>
        <taxon>Prymnesiophyceae</taxon>
        <taxon>Prymnesiales</taxon>
        <taxon>Chrysochromulinaceae</taxon>
        <taxon>Chrysochromulina</taxon>
    </lineage>
</organism>
<feature type="domain" description="Peptidase M24" evidence="14">
    <location>
        <begin position="190"/>
        <end position="395"/>
    </location>
</feature>
<name>A0A0M0JFG7_9EUKA</name>
<feature type="compositionally biased region" description="Acidic residues" evidence="13">
    <location>
        <begin position="40"/>
        <end position="49"/>
    </location>
</feature>
<evidence type="ECO:0000313" key="15">
    <source>
        <dbReference type="EMBL" id="KOO25341.1"/>
    </source>
</evidence>
<comment type="cofactor">
    <cofactor evidence="3">
        <name>Zn(2+)</name>
        <dbReference type="ChEBI" id="CHEBI:29105"/>
    </cofactor>
</comment>
<dbReference type="SUPFAM" id="SSF55920">
    <property type="entry name" value="Creatinase/aminopeptidase"/>
    <property type="match status" value="1"/>
</dbReference>
<dbReference type="CDD" id="cd01088">
    <property type="entry name" value="MetAP2"/>
    <property type="match status" value="1"/>
</dbReference>
<evidence type="ECO:0000256" key="13">
    <source>
        <dbReference type="SAM" id="MobiDB-lite"/>
    </source>
</evidence>
<dbReference type="InterPro" id="IPR036388">
    <property type="entry name" value="WH-like_DNA-bd_sf"/>
</dbReference>
<dbReference type="Gene3D" id="3.90.230.10">
    <property type="entry name" value="Creatinase/methionine aminopeptidase superfamily"/>
    <property type="match status" value="1"/>
</dbReference>
<dbReference type="NCBIfam" id="TIGR00501">
    <property type="entry name" value="met_pdase_II"/>
    <property type="match status" value="1"/>
</dbReference>
<feature type="compositionally biased region" description="Low complexity" evidence="13">
    <location>
        <begin position="82"/>
        <end position="92"/>
    </location>
</feature>
<dbReference type="Gene3D" id="1.10.10.10">
    <property type="entry name" value="Winged helix-like DNA-binding domain superfamily/Winged helix DNA-binding domain"/>
    <property type="match status" value="1"/>
</dbReference>
<gene>
    <name evidence="15" type="ORF">Ctob_001198</name>
</gene>
<comment type="cofactor">
    <cofactor evidence="11">
        <name>Co(2+)</name>
        <dbReference type="ChEBI" id="CHEBI:48828"/>
    </cofactor>
    <cofactor evidence="11">
        <name>Zn(2+)</name>
        <dbReference type="ChEBI" id="CHEBI:29105"/>
    </cofactor>
    <cofactor evidence="11">
        <name>Mn(2+)</name>
        <dbReference type="ChEBI" id="CHEBI:29035"/>
    </cofactor>
    <cofactor evidence="11">
        <name>Fe(2+)</name>
        <dbReference type="ChEBI" id="CHEBI:29033"/>
    </cofactor>
    <text evidence="11">Binds 2 divalent metal cations per subunit. Has a high-affinity and a low affinity metal-binding site. The true nature of the physiological cofactor is under debate. The enzyme is active with cobalt, zinc, manganese or divalent iron ions. Most likely, methionine aminopeptidases function as mononuclear Fe(2+)-metalloproteases under physiological conditions, and the catalytically relevant metal-binding site has been assigned to the histidine-containing high-affinity site.</text>
</comment>
<dbReference type="InterPro" id="IPR036005">
    <property type="entry name" value="Creatinase/aminopeptidase-like"/>
</dbReference>
<comment type="function">
    <text evidence="11 12">Cotranslationally removes the N-terminal methionine from nascent proteins. The N-terminal methionine is often cleaved when the second residue in the primary sequence is small and uncharged (Met-Ala-, Cys, Gly, Pro, Ser, Thr, or Val).</text>
</comment>
<dbReference type="HAMAP" id="MF_03175">
    <property type="entry name" value="MetAP_2_euk"/>
    <property type="match status" value="1"/>
</dbReference>
<dbReference type="Pfam" id="PF00557">
    <property type="entry name" value="Peptidase_M24"/>
    <property type="match status" value="1"/>
</dbReference>
<dbReference type="Proteomes" id="UP000037460">
    <property type="component" value="Unassembled WGS sequence"/>
</dbReference>
<feature type="binding site" evidence="11">
    <location>
        <position position="284"/>
    </location>
    <ligand>
        <name>a divalent metal cation</name>
        <dbReference type="ChEBI" id="CHEBI:60240"/>
        <label>1</label>
    </ligand>
</feature>
<keyword evidence="7 11" id="KW-0963">Cytoplasm</keyword>
<comment type="catalytic activity">
    <reaction evidence="1 11 12">
        <text>Release of N-terminal amino acids, preferentially methionine, from peptides and arylamides.</text>
        <dbReference type="EC" id="3.4.11.18"/>
    </reaction>
</comment>
<feature type="binding site" evidence="11">
    <location>
        <position position="253"/>
    </location>
    <ligand>
        <name>substrate</name>
    </ligand>
</feature>
<keyword evidence="10 11" id="KW-0378">Hydrolase</keyword>
<keyword evidence="16" id="KW-1185">Reference proteome</keyword>
<evidence type="ECO:0000259" key="14">
    <source>
        <dbReference type="Pfam" id="PF00557"/>
    </source>
</evidence>
<feature type="compositionally biased region" description="Acidic residues" evidence="13">
    <location>
        <begin position="8"/>
        <end position="26"/>
    </location>
</feature>
<feature type="compositionally biased region" description="Basic residues" evidence="13">
    <location>
        <begin position="64"/>
        <end position="80"/>
    </location>
</feature>
<dbReference type="InterPro" id="IPR001714">
    <property type="entry name" value="Pept_M24_MAP"/>
</dbReference>
<evidence type="ECO:0000256" key="1">
    <source>
        <dbReference type="ARBA" id="ARBA00000294"/>
    </source>
</evidence>
<protein>
    <recommendedName>
        <fullName evidence="11">Methionine aminopeptidase 2</fullName>
        <shortName evidence="11">MAP 2</shortName>
        <shortName evidence="11">MetAP 2</shortName>
        <ecNumber evidence="11">3.4.11.18</ecNumber>
    </recommendedName>
    <alternativeName>
        <fullName evidence="11">Peptidase M</fullName>
    </alternativeName>
</protein>
<comment type="cofactor">
    <cofactor evidence="4">
        <name>Fe(2+)</name>
        <dbReference type="ChEBI" id="CHEBI:29033"/>
    </cofactor>
</comment>
<dbReference type="InterPro" id="IPR036390">
    <property type="entry name" value="WH_DNA-bd_sf"/>
</dbReference>
<dbReference type="PRINTS" id="PR00599">
    <property type="entry name" value="MAPEPTIDASE"/>
</dbReference>
<dbReference type="GO" id="GO:0005737">
    <property type="term" value="C:cytoplasm"/>
    <property type="evidence" value="ECO:0007669"/>
    <property type="project" value="UniProtKB-SubCell"/>
</dbReference>
<feature type="binding site" evidence="11">
    <location>
        <position position="353"/>
    </location>
    <ligand>
        <name>a divalent metal cation</name>
        <dbReference type="ChEBI" id="CHEBI:60240"/>
        <label>2</label>
        <note>catalytic</note>
    </ligand>
</feature>
<dbReference type="GO" id="GO:0046872">
    <property type="term" value="F:metal ion binding"/>
    <property type="evidence" value="ECO:0007669"/>
    <property type="project" value="UniProtKB-UniRule"/>
</dbReference>
<evidence type="ECO:0000256" key="5">
    <source>
        <dbReference type="ARBA" id="ARBA00004496"/>
    </source>
</evidence>
<feature type="binding site" evidence="11">
    <location>
        <position position="284"/>
    </location>
    <ligand>
        <name>a divalent metal cation</name>
        <dbReference type="ChEBI" id="CHEBI:60240"/>
        <label>2</label>
        <note>catalytic</note>
    </ligand>
</feature>
<evidence type="ECO:0000256" key="4">
    <source>
        <dbReference type="ARBA" id="ARBA00001954"/>
    </source>
</evidence>
<feature type="binding site" evidence="11">
    <location>
        <position position="482"/>
    </location>
    <ligand>
        <name>a divalent metal cation</name>
        <dbReference type="ChEBI" id="CHEBI:60240"/>
        <label>1</label>
    </ligand>
</feature>
<dbReference type="GO" id="GO:0004239">
    <property type="term" value="F:initiator methionyl aminopeptidase activity"/>
    <property type="evidence" value="ECO:0007669"/>
    <property type="project" value="UniProtKB-UniRule"/>
</dbReference>
<dbReference type="InterPro" id="IPR018349">
    <property type="entry name" value="Pept_M24A_MAP2_BS"/>
</dbReference>
<dbReference type="PANTHER" id="PTHR45777:SF2">
    <property type="entry name" value="METHIONINE AMINOPEPTIDASE 2"/>
    <property type="match status" value="1"/>
</dbReference>
<dbReference type="EMBL" id="JWZX01002988">
    <property type="protein sequence ID" value="KOO25341.1"/>
    <property type="molecule type" value="Genomic_DNA"/>
</dbReference>
<accession>A0A0M0JFG7</accession>
<evidence type="ECO:0000313" key="16">
    <source>
        <dbReference type="Proteomes" id="UP000037460"/>
    </source>
</evidence>
<evidence type="ECO:0000256" key="11">
    <source>
        <dbReference type="HAMAP-Rule" id="MF_03175"/>
    </source>
</evidence>
<dbReference type="InterPro" id="IPR050247">
    <property type="entry name" value="Met_Aminopeptidase_Type2"/>
</dbReference>
<comment type="caution">
    <text evidence="15">The sequence shown here is derived from an EMBL/GenBank/DDBJ whole genome shotgun (WGS) entry which is preliminary data.</text>
</comment>
<dbReference type="InterPro" id="IPR002468">
    <property type="entry name" value="Pept_M24A_MAP2"/>
</dbReference>
<dbReference type="AlphaFoldDB" id="A0A0M0JFG7"/>
<keyword evidence="9 11" id="KW-0479">Metal-binding</keyword>
<evidence type="ECO:0000256" key="2">
    <source>
        <dbReference type="ARBA" id="ARBA00001936"/>
    </source>
</evidence>
<feature type="binding site" evidence="11">
    <location>
        <position position="273"/>
    </location>
    <ligand>
        <name>a divalent metal cation</name>
        <dbReference type="ChEBI" id="CHEBI:60240"/>
        <label>1</label>
    </ligand>
</feature>
<keyword evidence="8 11" id="KW-0645">Protease</keyword>
<dbReference type="PANTHER" id="PTHR45777">
    <property type="entry name" value="METHIONINE AMINOPEPTIDASE 2"/>
    <property type="match status" value="1"/>
</dbReference>
<dbReference type="InterPro" id="IPR000994">
    <property type="entry name" value="Pept_M24"/>
</dbReference>
<feature type="binding site" evidence="11">
    <location>
        <position position="482"/>
    </location>
    <ligand>
        <name>a divalent metal cation</name>
        <dbReference type="ChEBI" id="CHEBI:60240"/>
        <label>2</label>
        <note>catalytic</note>
    </ligand>
</feature>
<feature type="binding site" evidence="11">
    <location>
        <position position="361"/>
    </location>
    <ligand>
        <name>substrate</name>
    </ligand>
</feature>
<evidence type="ECO:0000256" key="7">
    <source>
        <dbReference type="ARBA" id="ARBA00022490"/>
    </source>
</evidence>
<comment type="subcellular location">
    <subcellularLocation>
        <location evidence="5 11">Cytoplasm</location>
    </subcellularLocation>
</comment>
<proteinExistence type="inferred from homology"/>
<dbReference type="GO" id="GO:0006508">
    <property type="term" value="P:proteolysis"/>
    <property type="evidence" value="ECO:0007669"/>
    <property type="project" value="UniProtKB-KW"/>
</dbReference>
<comment type="cofactor">
    <cofactor evidence="2">
        <name>Mn(2+)</name>
        <dbReference type="ChEBI" id="CHEBI:29035"/>
    </cofactor>
</comment>
<dbReference type="OrthoDB" id="7848262at2759"/>
<dbReference type="EC" id="3.4.11.18" evidence="11"/>
<feature type="region of interest" description="Disordered" evidence="13">
    <location>
        <begin position="1"/>
        <end position="99"/>
    </location>
</feature>
<evidence type="ECO:0000256" key="6">
    <source>
        <dbReference type="ARBA" id="ARBA00022438"/>
    </source>
</evidence>